<accession>A0ABT6QH68</accession>
<proteinExistence type="predicted"/>
<evidence type="ECO:0000256" key="4">
    <source>
        <dbReference type="ARBA" id="ARBA00022840"/>
    </source>
</evidence>
<evidence type="ECO:0000313" key="9">
    <source>
        <dbReference type="EMBL" id="MDI2590091.1"/>
    </source>
</evidence>
<dbReference type="RefSeq" id="WP_282314844.1">
    <property type="nucleotide sequence ID" value="NZ_JARBWL010000001.1"/>
</dbReference>
<dbReference type="Gene3D" id="1.10.3290.10">
    <property type="entry name" value="Fido-like domain"/>
    <property type="match status" value="1"/>
</dbReference>
<dbReference type="EMBL" id="JARBWL010000001">
    <property type="protein sequence ID" value="MDI2590091.1"/>
    <property type="molecule type" value="Genomic_DNA"/>
</dbReference>
<evidence type="ECO:0000256" key="2">
    <source>
        <dbReference type="ARBA" id="ARBA00022695"/>
    </source>
</evidence>
<evidence type="ECO:0000256" key="1">
    <source>
        <dbReference type="ARBA" id="ARBA00022679"/>
    </source>
</evidence>
<feature type="domain" description="Fido" evidence="8">
    <location>
        <begin position="55"/>
        <end position="192"/>
    </location>
</feature>
<dbReference type="Pfam" id="PF02661">
    <property type="entry name" value="Fic"/>
    <property type="match status" value="1"/>
</dbReference>
<evidence type="ECO:0000313" key="10">
    <source>
        <dbReference type="Proteomes" id="UP001159100"/>
    </source>
</evidence>
<organism evidence="9 10">
    <name type="scientific">Pseudomonas fungipugnans</name>
    <dbReference type="NCBI Taxonomy" id="3024217"/>
    <lineage>
        <taxon>Bacteria</taxon>
        <taxon>Pseudomonadati</taxon>
        <taxon>Pseudomonadota</taxon>
        <taxon>Gammaproteobacteria</taxon>
        <taxon>Pseudomonadales</taxon>
        <taxon>Pseudomonadaceae</taxon>
        <taxon>Pseudomonas</taxon>
    </lineage>
</organism>
<evidence type="ECO:0000259" key="8">
    <source>
        <dbReference type="PROSITE" id="PS51459"/>
    </source>
</evidence>
<dbReference type="PANTHER" id="PTHR39560:SF1">
    <property type="entry name" value="PROTEIN ADENYLYLTRANSFERASE FIC-RELATED"/>
    <property type="match status" value="1"/>
</dbReference>
<dbReference type="PANTHER" id="PTHR39560">
    <property type="entry name" value="PROTEIN ADENYLYLTRANSFERASE FIC-RELATED"/>
    <property type="match status" value="1"/>
</dbReference>
<keyword evidence="3" id="KW-0547">Nucleotide-binding</keyword>
<evidence type="ECO:0000256" key="6">
    <source>
        <dbReference type="ARBA" id="ARBA00047939"/>
    </source>
</evidence>
<keyword evidence="2" id="KW-0548">Nucleotidyltransferase</keyword>
<evidence type="ECO:0000256" key="3">
    <source>
        <dbReference type="ARBA" id="ARBA00022741"/>
    </source>
</evidence>
<keyword evidence="10" id="KW-1185">Reference proteome</keyword>
<dbReference type="PROSITE" id="PS51459">
    <property type="entry name" value="FIDO"/>
    <property type="match status" value="1"/>
</dbReference>
<dbReference type="SUPFAM" id="SSF140931">
    <property type="entry name" value="Fic-like"/>
    <property type="match status" value="1"/>
</dbReference>
<reference evidence="9 10" key="1">
    <citation type="submission" date="2023-02" db="EMBL/GenBank/DDBJ databases">
        <title>Pseudomonas chrutzelriedensis sp. nov., a potently antifungal strain isolated from moss.</title>
        <authorList>
            <person name="Schnyder A."/>
            <person name="Kalawong R."/>
            <person name="Eberl L."/>
            <person name="Agnoli K."/>
        </authorList>
    </citation>
    <scope>NUCLEOTIDE SEQUENCE [LARGE SCALE GENOMIC DNA]</scope>
    <source>
        <strain evidence="9 10">681</strain>
    </source>
</reference>
<dbReference type="EC" id="2.7.7.108" evidence="5"/>
<protein>
    <recommendedName>
        <fullName evidence="5">protein adenylyltransferase</fullName>
        <ecNumber evidence="5">2.7.7.108</ecNumber>
    </recommendedName>
</protein>
<comment type="caution">
    <text evidence="9">The sequence shown here is derived from an EMBL/GenBank/DDBJ whole genome shotgun (WGS) entry which is preliminary data.</text>
</comment>
<dbReference type="InterPro" id="IPR003812">
    <property type="entry name" value="Fido"/>
</dbReference>
<keyword evidence="1" id="KW-0808">Transferase</keyword>
<comment type="catalytic activity">
    <reaction evidence="7">
        <text>L-tyrosyl-[protein] + ATP = O-(5'-adenylyl)-L-tyrosyl-[protein] + diphosphate</text>
        <dbReference type="Rhea" id="RHEA:54288"/>
        <dbReference type="Rhea" id="RHEA-COMP:10136"/>
        <dbReference type="Rhea" id="RHEA-COMP:13846"/>
        <dbReference type="ChEBI" id="CHEBI:30616"/>
        <dbReference type="ChEBI" id="CHEBI:33019"/>
        <dbReference type="ChEBI" id="CHEBI:46858"/>
        <dbReference type="ChEBI" id="CHEBI:83624"/>
        <dbReference type="EC" id="2.7.7.108"/>
    </reaction>
</comment>
<sequence>MSRDKYGTDQAPDCYPGTDVLINLLNLRNAQDLDEAERYLNEVAATRLEFIEPPYSAATLKQIHRTLFAKIYGWAGEIRTVAISKRSTRLCNPEFIEAQIGQEFARIAKAGWFEGYSRDVLVSSIAESYGTLNVAHPFREGNGRTQRILFEWLIFNTGYTIDWSLAEAQEWTNACIYSYHGDDAPLTHIFDQCIGTTTHEEAVF</sequence>
<comment type="catalytic activity">
    <reaction evidence="6">
        <text>L-threonyl-[protein] + ATP = 3-O-(5'-adenylyl)-L-threonyl-[protein] + diphosphate</text>
        <dbReference type="Rhea" id="RHEA:54292"/>
        <dbReference type="Rhea" id="RHEA-COMP:11060"/>
        <dbReference type="Rhea" id="RHEA-COMP:13847"/>
        <dbReference type="ChEBI" id="CHEBI:30013"/>
        <dbReference type="ChEBI" id="CHEBI:30616"/>
        <dbReference type="ChEBI" id="CHEBI:33019"/>
        <dbReference type="ChEBI" id="CHEBI:138113"/>
        <dbReference type="EC" id="2.7.7.108"/>
    </reaction>
</comment>
<dbReference type="InterPro" id="IPR036597">
    <property type="entry name" value="Fido-like_dom_sf"/>
</dbReference>
<keyword evidence="4" id="KW-0067">ATP-binding</keyword>
<evidence type="ECO:0000256" key="5">
    <source>
        <dbReference type="ARBA" id="ARBA00034531"/>
    </source>
</evidence>
<dbReference type="Proteomes" id="UP001159100">
    <property type="component" value="Unassembled WGS sequence"/>
</dbReference>
<gene>
    <name evidence="9" type="ORF">POF45_01415</name>
</gene>
<name>A0ABT6QH68_9PSED</name>
<evidence type="ECO:0000256" key="7">
    <source>
        <dbReference type="ARBA" id="ARBA00048696"/>
    </source>
</evidence>